<evidence type="ECO:0008006" key="4">
    <source>
        <dbReference type="Google" id="ProtNLM"/>
    </source>
</evidence>
<sequence length="85" mass="9621">MFSIDIKTQFKYQLILLFSAFFLHMVLSKSGIGTYSKNTPLWYDLFDMTLMVSTTVGMSPVVPTNLPAMLVTWAHTILIFVVLAL</sequence>
<proteinExistence type="predicted"/>
<keyword evidence="1" id="KW-1133">Transmembrane helix</keyword>
<keyword evidence="3" id="KW-1185">Reference proteome</keyword>
<keyword evidence="1" id="KW-0472">Membrane</keyword>
<reference evidence="2" key="1">
    <citation type="journal article" date="2018" name="Virology">
        <title>A giant virus infecting green algae encodes key fermentation genes.</title>
        <authorList>
            <person name="Schvarcz C.R."/>
            <person name="Steward G.F."/>
        </authorList>
    </citation>
    <scope>NUCLEOTIDE SEQUENCE [LARGE SCALE GENOMIC DNA]</scope>
</reference>
<keyword evidence="1" id="KW-0812">Transmembrane</keyword>
<dbReference type="EMBL" id="KY322437">
    <property type="protein sequence ID" value="AUF82406.1"/>
    <property type="molecule type" value="Genomic_DNA"/>
</dbReference>
<protein>
    <recommendedName>
        <fullName evidence="4">Potassium channel domain-containing protein</fullName>
    </recommendedName>
</protein>
<gene>
    <name evidence="2" type="ORF">TetV_314</name>
</gene>
<feature type="transmembrane region" description="Helical" evidence="1">
    <location>
        <begin position="66"/>
        <end position="84"/>
    </location>
</feature>
<name>A0A2P0VNB9_9VIRU</name>
<organism evidence="2">
    <name type="scientific">Tetraselmis virus 1</name>
    <dbReference type="NCBI Taxonomy" id="2060617"/>
    <lineage>
        <taxon>Viruses</taxon>
        <taxon>Varidnaviria</taxon>
        <taxon>Bamfordvirae</taxon>
        <taxon>Nucleocytoviricota</taxon>
        <taxon>Megaviricetes</taxon>
        <taxon>Imitervirales</taxon>
        <taxon>Allomimiviridae</taxon>
        <taxon>Oceanusvirus</taxon>
        <taxon>Oceanusvirus kaneohense</taxon>
    </lineage>
</organism>
<evidence type="ECO:0000313" key="2">
    <source>
        <dbReference type="EMBL" id="AUF82406.1"/>
    </source>
</evidence>
<evidence type="ECO:0000313" key="3">
    <source>
        <dbReference type="Proteomes" id="UP000244773"/>
    </source>
</evidence>
<accession>A0A2P0VNB9</accession>
<dbReference type="Proteomes" id="UP000244773">
    <property type="component" value="Segment"/>
</dbReference>
<evidence type="ECO:0000256" key="1">
    <source>
        <dbReference type="SAM" id="Phobius"/>
    </source>
</evidence>